<name>A0AAX4NF22_9ARCH</name>
<reference evidence="2 3" key="1">
    <citation type="submission" date="2023-09" db="EMBL/GenBank/DDBJ databases">
        <authorList>
            <person name="Golyshina O.V."/>
            <person name="Lunev E.A."/>
            <person name="Bargiela R."/>
            <person name="Gaines M.C."/>
            <person name="Daum B."/>
            <person name="Bale N.J."/>
            <person name="Koenen M."/>
            <person name="Sinninghe Damst J.S."/>
            <person name="Yakimov M."/>
            <person name="Golyshin P.N."/>
        </authorList>
    </citation>
    <scope>NUCLEOTIDE SEQUENCE [LARGE SCALE GENOMIC DNA]</scope>
    <source>
        <strain evidence="2 3">M1</strain>
    </source>
</reference>
<dbReference type="KEGG" id="omr:OXIME_000640"/>
<gene>
    <name evidence="2" type="ORF">OXIME_000640</name>
</gene>
<feature type="transmembrane region" description="Helical" evidence="1">
    <location>
        <begin position="127"/>
        <end position="145"/>
    </location>
</feature>
<feature type="transmembrane region" description="Helical" evidence="1">
    <location>
        <begin position="243"/>
        <end position="273"/>
    </location>
</feature>
<dbReference type="RefSeq" id="WP_393972039.1">
    <property type="nucleotide sequence ID" value="NZ_CP133772.1"/>
</dbReference>
<dbReference type="Pfam" id="PF09852">
    <property type="entry name" value="DUF2079"/>
    <property type="match status" value="1"/>
</dbReference>
<keyword evidence="1" id="KW-0472">Membrane</keyword>
<keyword evidence="1" id="KW-0812">Transmembrane</keyword>
<accession>A0AAX4NF22</accession>
<dbReference type="GeneID" id="95967370"/>
<feature type="transmembrane region" description="Helical" evidence="1">
    <location>
        <begin position="192"/>
        <end position="212"/>
    </location>
</feature>
<feature type="transmembrane region" description="Helical" evidence="1">
    <location>
        <begin position="285"/>
        <end position="308"/>
    </location>
</feature>
<proteinExistence type="predicted"/>
<feature type="transmembrane region" description="Helical" evidence="1">
    <location>
        <begin position="55"/>
        <end position="71"/>
    </location>
</feature>
<feature type="transmembrane region" description="Helical" evidence="1">
    <location>
        <begin position="152"/>
        <end position="180"/>
    </location>
</feature>
<feature type="transmembrane region" description="Helical" evidence="1">
    <location>
        <begin position="77"/>
        <end position="96"/>
    </location>
</feature>
<protein>
    <submittedName>
        <fullName evidence="2">DUF2079 domain-containing protein</fullName>
    </submittedName>
</protein>
<keyword evidence="3" id="KW-1185">Reference proteome</keyword>
<evidence type="ECO:0000256" key="1">
    <source>
        <dbReference type="SAM" id="Phobius"/>
    </source>
</evidence>
<dbReference type="EMBL" id="CP133772">
    <property type="protein sequence ID" value="WYY00087.1"/>
    <property type="molecule type" value="Genomic_DNA"/>
</dbReference>
<evidence type="ECO:0000313" key="3">
    <source>
        <dbReference type="Proteomes" id="UP001451606"/>
    </source>
</evidence>
<feature type="transmembrane region" description="Helical" evidence="1">
    <location>
        <begin position="320"/>
        <end position="343"/>
    </location>
</feature>
<organism evidence="2 3">
    <name type="scientific">Oxyplasma meridianum</name>
    <dbReference type="NCBI Taxonomy" id="3073602"/>
    <lineage>
        <taxon>Archaea</taxon>
        <taxon>Methanobacteriati</taxon>
        <taxon>Thermoplasmatota</taxon>
        <taxon>Thermoplasmata</taxon>
        <taxon>Thermoplasmatales</taxon>
        <taxon>Thermoplasmataceae</taxon>
        <taxon>Oxyplasma</taxon>
    </lineage>
</organism>
<dbReference type="InterPro" id="IPR018650">
    <property type="entry name" value="STSV1_Orf64"/>
</dbReference>
<dbReference type="AlphaFoldDB" id="A0AAX4NF22"/>
<dbReference type="Proteomes" id="UP001451606">
    <property type="component" value="Chromosome"/>
</dbReference>
<sequence length="596" mass="67277">MVLIIAIIVNATVYSYLAIMKYVAMNASVYDLGVSSQLLYYVFHSSLSYNLTHITFNKLIYIPLAVIYLVYPHPQTVLVLQAFVISAGSYPVYLIARLKFKNDRTAFMVGLTYLLFYPLYGPLWFDFHFMALFPTPFLFSFYFYLKGEKGKSLVFGIIASITDLLAPVIVGFFGIYAIVANRSRNNHVDLKATGFLLLLSSVVIFVAANLYIGPSYALSFANNSVFSSTFAFTHTTKLYEAEFFLWLMLPMLFICIFAPEILFLILPFAALAFTNSYFPYVETMFYQYTSLVVAQIFIAFIFGAERLAKKYGRHGITVKRVVAVVFAFNIFLAALFTPVGAVATGGMSDHSLNYDLTGNQNSYPTMVTITYHQYESGVMKLSSLVPEYSSIIIQDNMPQLTAGYHWALPDFYPKVKNPEFVITYPYSPAFYSTYFTLDMNYTMLNETNKIFMPNHYGIVGEDYGEILLERGYTGPVKQFIPINETMHYSALTQNSNAGKRSESIVYRTSFLAPGDYEIKSSYPGINTTDTQLRITFNNFNGTSPLPVQTMNSSPNGTLTAMIQIPYYMMNLEFTLSNNGNGIVPSWLQLVQKTPGK</sequence>
<keyword evidence="1" id="KW-1133">Transmembrane helix</keyword>
<evidence type="ECO:0000313" key="2">
    <source>
        <dbReference type="EMBL" id="WYY00087.1"/>
    </source>
</evidence>